<organism evidence="9 10">
    <name type="scientific">Methylobrevis albus</name>
    <dbReference type="NCBI Taxonomy" id="2793297"/>
    <lineage>
        <taxon>Bacteria</taxon>
        <taxon>Pseudomonadati</taxon>
        <taxon>Pseudomonadota</taxon>
        <taxon>Alphaproteobacteria</taxon>
        <taxon>Hyphomicrobiales</taxon>
        <taxon>Pleomorphomonadaceae</taxon>
        <taxon>Methylobrevis</taxon>
    </lineage>
</organism>
<feature type="transmembrane region" description="Helical" evidence="7">
    <location>
        <begin position="138"/>
        <end position="160"/>
    </location>
</feature>
<comment type="subcellular location">
    <subcellularLocation>
        <location evidence="1">Membrane</location>
        <topology evidence="1">Multi-pass membrane protein</topology>
    </subcellularLocation>
</comment>
<keyword evidence="3" id="KW-0997">Cell inner membrane</keyword>
<dbReference type="SUPFAM" id="SSF144091">
    <property type="entry name" value="Rhomboid-like"/>
    <property type="match status" value="1"/>
</dbReference>
<proteinExistence type="predicted"/>
<dbReference type="RefSeq" id="WP_197312058.1">
    <property type="nucleotide sequence ID" value="NZ_JADZLT010000052.1"/>
</dbReference>
<keyword evidence="2" id="KW-1003">Cell membrane</keyword>
<dbReference type="PANTHER" id="PTHR43066:SF26">
    <property type="entry name" value="RHOMBOID PROTEASE GLPG"/>
    <property type="match status" value="1"/>
</dbReference>
<dbReference type="Proteomes" id="UP000631694">
    <property type="component" value="Unassembled WGS sequence"/>
</dbReference>
<evidence type="ECO:0000256" key="2">
    <source>
        <dbReference type="ARBA" id="ARBA00022475"/>
    </source>
</evidence>
<evidence type="ECO:0000256" key="4">
    <source>
        <dbReference type="ARBA" id="ARBA00022692"/>
    </source>
</evidence>
<feature type="transmembrane region" description="Helical" evidence="7">
    <location>
        <begin position="14"/>
        <end position="35"/>
    </location>
</feature>
<accession>A0A931I351</accession>
<feature type="transmembrane region" description="Helical" evidence="7">
    <location>
        <begin position="114"/>
        <end position="132"/>
    </location>
</feature>
<evidence type="ECO:0000256" key="7">
    <source>
        <dbReference type="SAM" id="Phobius"/>
    </source>
</evidence>
<gene>
    <name evidence="9" type="ORF">I5731_14180</name>
</gene>
<keyword evidence="6 7" id="KW-0472">Membrane</keyword>
<reference evidence="9" key="1">
    <citation type="submission" date="2020-12" db="EMBL/GenBank/DDBJ databases">
        <title>Methylobrevis albus sp. nov., isolated from fresh water lack sediment.</title>
        <authorList>
            <person name="Zou Q."/>
        </authorList>
    </citation>
    <scope>NUCLEOTIDE SEQUENCE</scope>
    <source>
        <strain evidence="9">L22</strain>
    </source>
</reference>
<keyword evidence="9" id="KW-0645">Protease</keyword>
<comment type="caution">
    <text evidence="9">The sequence shown here is derived from an EMBL/GenBank/DDBJ whole genome shotgun (WGS) entry which is preliminary data.</text>
</comment>
<evidence type="ECO:0000313" key="9">
    <source>
        <dbReference type="EMBL" id="MBH0238977.1"/>
    </source>
</evidence>
<dbReference type="InterPro" id="IPR022764">
    <property type="entry name" value="Peptidase_S54_rhomboid_dom"/>
</dbReference>
<sequence>MTDEPRAATGREPIFNVPGVVMALLGVLVAIHLLRVYGLSPDQNIDVLLYFSFIPARYAALSAGEAVPGGMAAGVWTFLSYGFLHASAMHLAMNVLWMVAFGGALARRFGAGRFLVFSAVAVVAGAAAHMLARPGDMVPVIGASAAVSAHMAAAARFVFLSGGPLGVFRRQGDEAFRVPALPLGETLRDRRVVVYLGIWFAVNLLAGLGAFAGPDGPSIAWEAHLGGFLVGLLLFRLFDPVPARPR</sequence>
<evidence type="ECO:0000313" key="10">
    <source>
        <dbReference type="Proteomes" id="UP000631694"/>
    </source>
</evidence>
<dbReference type="AlphaFoldDB" id="A0A931I351"/>
<evidence type="ECO:0000256" key="6">
    <source>
        <dbReference type="ARBA" id="ARBA00023136"/>
    </source>
</evidence>
<evidence type="ECO:0000256" key="3">
    <source>
        <dbReference type="ARBA" id="ARBA00022519"/>
    </source>
</evidence>
<feature type="transmembrane region" description="Helical" evidence="7">
    <location>
        <begin position="192"/>
        <end position="213"/>
    </location>
</feature>
<protein>
    <submittedName>
        <fullName evidence="9">Rhomboid family intramembrane serine protease</fullName>
    </submittedName>
</protein>
<name>A0A931I351_9HYPH</name>
<evidence type="ECO:0000256" key="1">
    <source>
        <dbReference type="ARBA" id="ARBA00004141"/>
    </source>
</evidence>
<dbReference type="PANTHER" id="PTHR43066">
    <property type="entry name" value="RHOMBOID-RELATED PROTEIN"/>
    <property type="match status" value="1"/>
</dbReference>
<feature type="transmembrane region" description="Helical" evidence="7">
    <location>
        <begin position="79"/>
        <end position="102"/>
    </location>
</feature>
<dbReference type="GO" id="GO:0004252">
    <property type="term" value="F:serine-type endopeptidase activity"/>
    <property type="evidence" value="ECO:0007669"/>
    <property type="project" value="InterPro"/>
</dbReference>
<dbReference type="InterPro" id="IPR035952">
    <property type="entry name" value="Rhomboid-like_sf"/>
</dbReference>
<dbReference type="Gene3D" id="1.20.1540.10">
    <property type="entry name" value="Rhomboid-like"/>
    <property type="match status" value="1"/>
</dbReference>
<evidence type="ECO:0000256" key="5">
    <source>
        <dbReference type="ARBA" id="ARBA00022989"/>
    </source>
</evidence>
<keyword evidence="4 7" id="KW-0812">Transmembrane</keyword>
<dbReference type="Pfam" id="PF01694">
    <property type="entry name" value="Rhomboid"/>
    <property type="match status" value="1"/>
</dbReference>
<evidence type="ECO:0000259" key="8">
    <source>
        <dbReference type="Pfam" id="PF01694"/>
    </source>
</evidence>
<dbReference type="GO" id="GO:0006508">
    <property type="term" value="P:proteolysis"/>
    <property type="evidence" value="ECO:0007669"/>
    <property type="project" value="UniProtKB-KW"/>
</dbReference>
<dbReference type="EMBL" id="JADZLT010000052">
    <property type="protein sequence ID" value="MBH0238977.1"/>
    <property type="molecule type" value="Genomic_DNA"/>
</dbReference>
<keyword evidence="9" id="KW-0378">Hydrolase</keyword>
<dbReference type="GO" id="GO:0016020">
    <property type="term" value="C:membrane"/>
    <property type="evidence" value="ECO:0007669"/>
    <property type="project" value="UniProtKB-SubCell"/>
</dbReference>
<feature type="domain" description="Peptidase S54 rhomboid" evidence="8">
    <location>
        <begin position="74"/>
        <end position="235"/>
    </location>
</feature>
<keyword evidence="5 7" id="KW-1133">Transmembrane helix</keyword>
<keyword evidence="10" id="KW-1185">Reference proteome</keyword>
<feature type="transmembrane region" description="Helical" evidence="7">
    <location>
        <begin position="219"/>
        <end position="238"/>
    </location>
</feature>